<dbReference type="EC" id="1.5.5.2" evidence="5"/>
<dbReference type="AlphaFoldDB" id="A0A5N5TBE7"/>
<dbReference type="PANTHER" id="PTHR13914:SF0">
    <property type="entry name" value="PROLINE DEHYDROGENASE 1, MITOCHONDRIAL"/>
    <property type="match status" value="1"/>
</dbReference>
<organism evidence="7 8">
    <name type="scientific">Armadillidium nasatum</name>
    <dbReference type="NCBI Taxonomy" id="96803"/>
    <lineage>
        <taxon>Eukaryota</taxon>
        <taxon>Metazoa</taxon>
        <taxon>Ecdysozoa</taxon>
        <taxon>Arthropoda</taxon>
        <taxon>Crustacea</taxon>
        <taxon>Multicrustacea</taxon>
        <taxon>Malacostraca</taxon>
        <taxon>Eumalacostraca</taxon>
        <taxon>Peracarida</taxon>
        <taxon>Isopoda</taxon>
        <taxon>Oniscidea</taxon>
        <taxon>Crinocheta</taxon>
        <taxon>Armadillidiidae</taxon>
        <taxon>Armadillidium</taxon>
    </lineage>
</organism>
<comment type="catalytic activity">
    <reaction evidence="5">
        <text>L-proline + a quinone = (S)-1-pyrroline-5-carboxylate + a quinol + H(+)</text>
        <dbReference type="Rhea" id="RHEA:23784"/>
        <dbReference type="ChEBI" id="CHEBI:15378"/>
        <dbReference type="ChEBI" id="CHEBI:17388"/>
        <dbReference type="ChEBI" id="CHEBI:24646"/>
        <dbReference type="ChEBI" id="CHEBI:60039"/>
        <dbReference type="ChEBI" id="CHEBI:132124"/>
        <dbReference type="EC" id="1.5.5.2"/>
    </reaction>
</comment>
<proteinExistence type="inferred from homology"/>
<comment type="pathway">
    <text evidence="1">Amino-acid degradation; L-proline degradation into L-glutamate; L-glutamate from L-proline: step 1/2.</text>
</comment>
<evidence type="ECO:0000256" key="3">
    <source>
        <dbReference type="ARBA" id="ARBA00023002"/>
    </source>
</evidence>
<comment type="similarity">
    <text evidence="2 5">Belongs to the proline oxidase family.</text>
</comment>
<dbReference type="PANTHER" id="PTHR13914">
    <property type="entry name" value="PROLINE OXIDASE"/>
    <property type="match status" value="1"/>
</dbReference>
<keyword evidence="3 5" id="KW-0560">Oxidoreductase</keyword>
<comment type="caution">
    <text evidence="7">The sequence shown here is derived from an EMBL/GenBank/DDBJ whole genome shotgun (WGS) entry which is preliminary data.</text>
</comment>
<evidence type="ECO:0000256" key="2">
    <source>
        <dbReference type="ARBA" id="ARBA00005869"/>
    </source>
</evidence>
<dbReference type="EMBL" id="SEYY01005238">
    <property type="protein sequence ID" value="KAB7503388.1"/>
    <property type="molecule type" value="Genomic_DNA"/>
</dbReference>
<dbReference type="InterPro" id="IPR002872">
    <property type="entry name" value="Proline_DH_dom"/>
</dbReference>
<name>A0A5N5TBE7_9CRUS</name>
<keyword evidence="5" id="KW-0285">Flavoprotein</keyword>
<dbReference type="GO" id="GO:0005739">
    <property type="term" value="C:mitochondrion"/>
    <property type="evidence" value="ECO:0007669"/>
    <property type="project" value="TreeGrafter"/>
</dbReference>
<dbReference type="Pfam" id="PF01619">
    <property type="entry name" value="Pro_dh"/>
    <property type="match status" value="1"/>
</dbReference>
<dbReference type="InterPro" id="IPR029041">
    <property type="entry name" value="FAD-linked_oxidoreductase-like"/>
</dbReference>
<protein>
    <recommendedName>
        <fullName evidence="5">Proline dehydrogenase</fullName>
        <ecNumber evidence="5">1.5.5.2</ecNumber>
    </recommendedName>
</protein>
<dbReference type="OrthoDB" id="5464at2759"/>
<evidence type="ECO:0000313" key="7">
    <source>
        <dbReference type="EMBL" id="KAB7503388.1"/>
    </source>
</evidence>
<evidence type="ECO:0000256" key="4">
    <source>
        <dbReference type="ARBA" id="ARBA00023062"/>
    </source>
</evidence>
<keyword evidence="5" id="KW-0274">FAD</keyword>
<dbReference type="Gene3D" id="3.20.20.220">
    <property type="match status" value="1"/>
</dbReference>
<dbReference type="SUPFAM" id="SSF51730">
    <property type="entry name" value="FAD-linked oxidoreductase"/>
    <property type="match status" value="1"/>
</dbReference>
<evidence type="ECO:0000256" key="5">
    <source>
        <dbReference type="RuleBase" id="RU364054"/>
    </source>
</evidence>
<evidence type="ECO:0000259" key="6">
    <source>
        <dbReference type="Pfam" id="PF01619"/>
    </source>
</evidence>
<dbReference type="GO" id="GO:0004657">
    <property type="term" value="F:proline dehydrogenase activity"/>
    <property type="evidence" value="ECO:0007669"/>
    <property type="project" value="UniProtKB-EC"/>
</dbReference>
<evidence type="ECO:0000256" key="1">
    <source>
        <dbReference type="ARBA" id="ARBA00004739"/>
    </source>
</evidence>
<keyword evidence="8" id="KW-1185">Reference proteome</keyword>
<feature type="domain" description="Proline dehydrogenase" evidence="6">
    <location>
        <begin position="11"/>
        <end position="96"/>
    </location>
</feature>
<comment type="cofactor">
    <cofactor evidence="5">
        <name>FAD</name>
        <dbReference type="ChEBI" id="CHEBI:57692"/>
    </cofactor>
</comment>
<evidence type="ECO:0000313" key="8">
    <source>
        <dbReference type="Proteomes" id="UP000326759"/>
    </source>
</evidence>
<dbReference type="GO" id="GO:0010133">
    <property type="term" value="P:L-proline catabolic process to L-glutamate"/>
    <property type="evidence" value="ECO:0007669"/>
    <property type="project" value="TreeGrafter"/>
</dbReference>
<dbReference type="Proteomes" id="UP000326759">
    <property type="component" value="Unassembled WGS sequence"/>
</dbReference>
<feature type="non-terminal residue" evidence="7">
    <location>
        <position position="1"/>
    </location>
</feature>
<keyword evidence="4 5" id="KW-0642">Proline metabolism</keyword>
<sequence>LINYLIPIIAKSNGKCQVIAATHNEESVTNATQQMALRNIPKFNPNFQFAQIYGMADNITIPLSKAGFSVYKSVPYGNVNEVIPYLSRRANENRAVFRGARRERALLSQELLRRIRG</sequence>
<accession>A0A5N5TBE7</accession>
<gene>
    <name evidence="7" type="primary">Prodh2</name>
    <name evidence="7" type="ORF">Anas_11717</name>
</gene>
<dbReference type="GO" id="GO:0071949">
    <property type="term" value="F:FAD binding"/>
    <property type="evidence" value="ECO:0007669"/>
    <property type="project" value="TreeGrafter"/>
</dbReference>
<reference evidence="7 8" key="1">
    <citation type="journal article" date="2019" name="PLoS Biol.">
        <title>Sex chromosomes control vertical transmission of feminizing Wolbachia symbionts in an isopod.</title>
        <authorList>
            <person name="Becking T."/>
            <person name="Chebbi M.A."/>
            <person name="Giraud I."/>
            <person name="Moumen B."/>
            <person name="Laverre T."/>
            <person name="Caubet Y."/>
            <person name="Peccoud J."/>
            <person name="Gilbert C."/>
            <person name="Cordaux R."/>
        </authorList>
    </citation>
    <scope>NUCLEOTIDE SEQUENCE [LARGE SCALE GENOMIC DNA]</scope>
    <source>
        <strain evidence="7">ANa2</strain>
        <tissue evidence="7">Whole body excluding digestive tract and cuticle</tissue>
    </source>
</reference>
<dbReference type="InterPro" id="IPR015659">
    <property type="entry name" value="Proline_oxidase"/>
</dbReference>
<comment type="function">
    <text evidence="5">Converts proline to delta-1-pyrroline-5-carboxylate.</text>
</comment>